<organism evidence="1 2">
    <name type="scientific">Candidatus Enterovibrio altilux</name>
    <dbReference type="NCBI Taxonomy" id="1927128"/>
    <lineage>
        <taxon>Bacteria</taxon>
        <taxon>Pseudomonadati</taxon>
        <taxon>Pseudomonadota</taxon>
        <taxon>Gammaproteobacteria</taxon>
        <taxon>Vibrionales</taxon>
        <taxon>Vibrionaceae</taxon>
        <taxon>Enterovibrio</taxon>
    </lineage>
</organism>
<evidence type="ECO:0000313" key="2">
    <source>
        <dbReference type="Proteomes" id="UP000218160"/>
    </source>
</evidence>
<dbReference type="Proteomes" id="UP000218160">
    <property type="component" value="Chromosome 1"/>
</dbReference>
<proteinExistence type="predicted"/>
<dbReference type="AlphaFoldDB" id="A0A291B6P3"/>
<keyword evidence="2" id="KW-1185">Reference proteome</keyword>
<reference evidence="2" key="1">
    <citation type="submission" date="2017-04" db="EMBL/GenBank/DDBJ databases">
        <title>Genome evolution of the luminous symbionts of deep sea anglerfish.</title>
        <authorList>
            <person name="Hendry T.A."/>
        </authorList>
    </citation>
    <scope>NUCLEOTIDE SEQUENCE [LARGE SCALE GENOMIC DNA]</scope>
</reference>
<name>A0A291B6P3_9GAMM</name>
<sequence length="44" mass="5105">MLRAKKLLRGTLHLREHNSQISKIYTMIKSLNKLTKLGMPKTIV</sequence>
<gene>
    <name evidence="1" type="ORF">BTN50_0136</name>
</gene>
<dbReference type="KEGG" id="elux:BTN50_0136"/>
<protein>
    <submittedName>
        <fullName evidence="1">Mobile element protein</fullName>
    </submittedName>
</protein>
<accession>A0A291B6P3</accession>
<evidence type="ECO:0000313" key="1">
    <source>
        <dbReference type="EMBL" id="ATF08679.1"/>
    </source>
</evidence>
<dbReference type="EMBL" id="CP020660">
    <property type="protein sequence ID" value="ATF08679.1"/>
    <property type="molecule type" value="Genomic_DNA"/>
</dbReference>